<name>A0A1M6MU38_9CLOT</name>
<dbReference type="PANTHER" id="PTHR12215:SF10">
    <property type="entry name" value="L-AMINOADIPATE-SEMIALDEHYDE DEHYDROGENASE-PHOSPHOPANTETHEINYL TRANSFERASE"/>
    <property type="match status" value="1"/>
</dbReference>
<keyword evidence="5" id="KW-0460">Magnesium</keyword>
<dbReference type="InterPro" id="IPR008278">
    <property type="entry name" value="4-PPantetheinyl_Trfase_dom"/>
</dbReference>
<dbReference type="GO" id="GO:0000287">
    <property type="term" value="F:magnesium ion binding"/>
    <property type="evidence" value="ECO:0007669"/>
    <property type="project" value="InterPro"/>
</dbReference>
<dbReference type="SUPFAM" id="SSF56214">
    <property type="entry name" value="4'-phosphopantetheinyl transferase"/>
    <property type="match status" value="2"/>
</dbReference>
<dbReference type="EMBL" id="FQZB01000011">
    <property type="protein sequence ID" value="SHJ86932.1"/>
    <property type="molecule type" value="Genomic_DNA"/>
</dbReference>
<evidence type="ECO:0000259" key="7">
    <source>
        <dbReference type="Pfam" id="PF22624"/>
    </source>
</evidence>
<dbReference type="AlphaFoldDB" id="A0A1M6MU38"/>
<evidence type="ECO:0000259" key="6">
    <source>
        <dbReference type="Pfam" id="PF01648"/>
    </source>
</evidence>
<dbReference type="InterPro" id="IPR055066">
    <property type="entry name" value="AASDHPPT_N"/>
</dbReference>
<dbReference type="Proteomes" id="UP000184310">
    <property type="component" value="Unassembled WGS sequence"/>
</dbReference>
<proteinExistence type="inferred from homology"/>
<dbReference type="OrthoDB" id="9808281at2"/>
<evidence type="ECO:0000256" key="1">
    <source>
        <dbReference type="ARBA" id="ARBA00001946"/>
    </source>
</evidence>
<keyword evidence="9" id="KW-1185">Reference proteome</keyword>
<evidence type="ECO:0000313" key="9">
    <source>
        <dbReference type="Proteomes" id="UP000184310"/>
    </source>
</evidence>
<dbReference type="GO" id="GO:0008897">
    <property type="term" value="F:holo-[acyl-carrier-protein] synthase activity"/>
    <property type="evidence" value="ECO:0007669"/>
    <property type="project" value="InterPro"/>
</dbReference>
<keyword evidence="4" id="KW-0479">Metal-binding</keyword>
<comment type="cofactor">
    <cofactor evidence="1">
        <name>Mg(2+)</name>
        <dbReference type="ChEBI" id="CHEBI:18420"/>
    </cofactor>
</comment>
<reference evidence="8 9" key="1">
    <citation type="submission" date="2016-11" db="EMBL/GenBank/DDBJ databases">
        <authorList>
            <person name="Jaros S."/>
            <person name="Januszkiewicz K."/>
            <person name="Wedrychowicz H."/>
        </authorList>
    </citation>
    <scope>NUCLEOTIDE SEQUENCE [LARGE SCALE GENOMIC DNA]</scope>
    <source>
        <strain evidence="8 9">DSM 21758</strain>
    </source>
</reference>
<feature type="domain" description="4'-phosphopantetheinyl transferase N-terminal" evidence="7">
    <location>
        <begin position="17"/>
        <end position="100"/>
    </location>
</feature>
<dbReference type="Gene3D" id="3.90.470.20">
    <property type="entry name" value="4'-phosphopantetheinyl transferase domain"/>
    <property type="match status" value="2"/>
</dbReference>
<dbReference type="InterPro" id="IPR050559">
    <property type="entry name" value="P-Pant_transferase_sf"/>
</dbReference>
<dbReference type="RefSeq" id="WP_084108791.1">
    <property type="nucleotide sequence ID" value="NZ_FQZB01000011.1"/>
</dbReference>
<dbReference type="STRING" id="1121302.SAMN02745163_02762"/>
<dbReference type="GO" id="GO:0005829">
    <property type="term" value="C:cytosol"/>
    <property type="evidence" value="ECO:0007669"/>
    <property type="project" value="TreeGrafter"/>
</dbReference>
<dbReference type="InterPro" id="IPR004568">
    <property type="entry name" value="Ppantetheine-prot_Trfase_dom"/>
</dbReference>
<evidence type="ECO:0000313" key="8">
    <source>
        <dbReference type="EMBL" id="SHJ86932.1"/>
    </source>
</evidence>
<protein>
    <submittedName>
        <fullName evidence="8">4'-phosphopantetheinyl transferase</fullName>
    </submittedName>
</protein>
<gene>
    <name evidence="8" type="ORF">SAMN02745163_02762</name>
</gene>
<evidence type="ECO:0000256" key="3">
    <source>
        <dbReference type="ARBA" id="ARBA00022679"/>
    </source>
</evidence>
<organism evidence="8 9">
    <name type="scientific">Clostridium cavendishii DSM 21758</name>
    <dbReference type="NCBI Taxonomy" id="1121302"/>
    <lineage>
        <taxon>Bacteria</taxon>
        <taxon>Bacillati</taxon>
        <taxon>Bacillota</taxon>
        <taxon>Clostridia</taxon>
        <taxon>Eubacteriales</taxon>
        <taxon>Clostridiaceae</taxon>
        <taxon>Clostridium</taxon>
    </lineage>
</organism>
<dbReference type="GO" id="GO:0006633">
    <property type="term" value="P:fatty acid biosynthetic process"/>
    <property type="evidence" value="ECO:0007669"/>
    <property type="project" value="InterPro"/>
</dbReference>
<evidence type="ECO:0000256" key="5">
    <source>
        <dbReference type="ARBA" id="ARBA00022842"/>
    </source>
</evidence>
<evidence type="ECO:0000256" key="4">
    <source>
        <dbReference type="ARBA" id="ARBA00022723"/>
    </source>
</evidence>
<dbReference type="Pfam" id="PF22624">
    <property type="entry name" value="AASDHPPT_N"/>
    <property type="match status" value="1"/>
</dbReference>
<dbReference type="Pfam" id="PF01648">
    <property type="entry name" value="ACPS"/>
    <property type="match status" value="1"/>
</dbReference>
<dbReference type="PANTHER" id="PTHR12215">
    <property type="entry name" value="PHOSPHOPANTETHEINE TRANSFERASE"/>
    <property type="match status" value="1"/>
</dbReference>
<keyword evidence="3 8" id="KW-0808">Transferase</keyword>
<dbReference type="GO" id="GO:0019878">
    <property type="term" value="P:lysine biosynthetic process via aminoadipic acid"/>
    <property type="evidence" value="ECO:0007669"/>
    <property type="project" value="TreeGrafter"/>
</dbReference>
<accession>A0A1M6MU38</accession>
<dbReference type="NCBIfam" id="TIGR00556">
    <property type="entry name" value="pantethn_trn"/>
    <property type="match status" value="1"/>
</dbReference>
<comment type="similarity">
    <text evidence="2">Belongs to the P-Pant transferase superfamily. Gsp/Sfp/HetI/AcpT family.</text>
</comment>
<evidence type="ECO:0000256" key="2">
    <source>
        <dbReference type="ARBA" id="ARBA00010990"/>
    </source>
</evidence>
<feature type="domain" description="4'-phosphopantetheinyl transferase" evidence="6">
    <location>
        <begin position="105"/>
        <end position="204"/>
    </location>
</feature>
<dbReference type="InterPro" id="IPR037143">
    <property type="entry name" value="4-PPantetheinyl_Trfase_dom_sf"/>
</dbReference>
<sequence>MIEIYAIRIDESIDEEMYEKLLLLVSKDKCERIRRFRFIEDSKRTLFADILVRYLACQKTNCNNKNLIFIYNKFGKSFLKNPPNFYFNISHSENWVVCAISNKEVGIDIEKIKPIDLDIAKRFFSKIEYEDLMSKQLEKQISYFYDLWTLKESYIKYKGKGLSIPLNSFSLNVNENDIFITSEDQIRPNFKQFKIDKEYKLSICGEDNDFDNDIKYLSYENIFKEILIWI</sequence>